<organism evidence="2 3">
    <name type="scientific">Sphingomonas oligophenolica</name>
    <dbReference type="NCBI Taxonomy" id="301154"/>
    <lineage>
        <taxon>Bacteria</taxon>
        <taxon>Pseudomonadati</taxon>
        <taxon>Pseudomonadota</taxon>
        <taxon>Alphaproteobacteria</taxon>
        <taxon>Sphingomonadales</taxon>
        <taxon>Sphingomonadaceae</taxon>
        <taxon>Sphingomonas</taxon>
    </lineage>
</organism>
<dbReference type="InterPro" id="IPR058248">
    <property type="entry name" value="Lxx211020-like"/>
</dbReference>
<sequence>MKPASLAPFALAILIAAPLAAHEYKLGPLAIAHPWARETAVGQTVGGGFTTIANRGARDDRLLAATSPVAAQVQLHTMSMDGGIMRMRQVTDGIPIPAHGAVELKPGGLHIMFMGLVHPLRRGERIPATLRFQHAGNVRVEFLVQPVSSSEAGEAGHGGH</sequence>
<feature type="chain" id="PRO_5046002879" evidence="1">
    <location>
        <begin position="22"/>
        <end position="160"/>
    </location>
</feature>
<comment type="caution">
    <text evidence="2">The sequence shown here is derived from an EMBL/GenBank/DDBJ whole genome shotgun (WGS) entry which is preliminary data.</text>
</comment>
<dbReference type="PANTHER" id="PTHR36302">
    <property type="entry name" value="BLR7088 PROTEIN"/>
    <property type="match status" value="1"/>
</dbReference>
<dbReference type="SUPFAM" id="SSF110087">
    <property type="entry name" value="DR1885-like metal-binding protein"/>
    <property type="match status" value="1"/>
</dbReference>
<name>A0ABU9Y7R6_9SPHN</name>
<dbReference type="PANTHER" id="PTHR36302:SF1">
    <property type="entry name" value="COPPER CHAPERONE PCU(A)C"/>
    <property type="match status" value="1"/>
</dbReference>
<dbReference type="InterPro" id="IPR007410">
    <property type="entry name" value="LpqE-like"/>
</dbReference>
<evidence type="ECO:0000313" key="2">
    <source>
        <dbReference type="EMBL" id="MEN2791747.1"/>
    </source>
</evidence>
<dbReference type="Gene3D" id="2.60.40.1890">
    <property type="entry name" value="PCu(A)C copper chaperone"/>
    <property type="match status" value="1"/>
</dbReference>
<evidence type="ECO:0000256" key="1">
    <source>
        <dbReference type="SAM" id="SignalP"/>
    </source>
</evidence>
<feature type="signal peptide" evidence="1">
    <location>
        <begin position="1"/>
        <end position="21"/>
    </location>
</feature>
<keyword evidence="3" id="KW-1185">Reference proteome</keyword>
<evidence type="ECO:0000313" key="3">
    <source>
        <dbReference type="Proteomes" id="UP001419910"/>
    </source>
</evidence>
<protein>
    <submittedName>
        <fullName evidence="2">Copper chaperone PCu(A)C</fullName>
    </submittedName>
</protein>
<keyword evidence="1" id="KW-0732">Signal</keyword>
<dbReference type="RefSeq" id="WP_343892649.1">
    <property type="nucleotide sequence ID" value="NZ_BAAAEH010000061.1"/>
</dbReference>
<accession>A0ABU9Y7R6</accession>
<dbReference type="EMBL" id="JBDIME010000020">
    <property type="protein sequence ID" value="MEN2791747.1"/>
    <property type="molecule type" value="Genomic_DNA"/>
</dbReference>
<dbReference type="InterPro" id="IPR036182">
    <property type="entry name" value="PCuAC_sf"/>
</dbReference>
<proteinExistence type="predicted"/>
<reference evidence="2 3" key="1">
    <citation type="submission" date="2024-05" db="EMBL/GenBank/DDBJ databases">
        <authorList>
            <person name="Liu Q."/>
            <person name="Xin Y.-H."/>
        </authorList>
    </citation>
    <scope>NUCLEOTIDE SEQUENCE [LARGE SCALE GENOMIC DNA]</scope>
    <source>
        <strain evidence="2 3">CGMCC 1.10181</strain>
    </source>
</reference>
<dbReference type="Pfam" id="PF04314">
    <property type="entry name" value="PCuAC"/>
    <property type="match status" value="1"/>
</dbReference>
<dbReference type="Proteomes" id="UP001419910">
    <property type="component" value="Unassembled WGS sequence"/>
</dbReference>
<gene>
    <name evidence="2" type="ORF">ABC974_19100</name>
</gene>